<name>A0A6V8KU15_9ACTN</name>
<dbReference type="AlphaFoldDB" id="A0A6V8KU15"/>
<gene>
    <name evidence="1" type="ORF">Phou_100010</name>
</gene>
<proteinExistence type="predicted"/>
<keyword evidence="2" id="KW-1185">Reference proteome</keyword>
<reference evidence="1 2" key="2">
    <citation type="submission" date="2020-03" db="EMBL/GenBank/DDBJ databases">
        <authorList>
            <person name="Ichikawa N."/>
            <person name="Kimura A."/>
            <person name="Kitahashi Y."/>
            <person name="Uohara A."/>
        </authorList>
    </citation>
    <scope>NUCLEOTIDE SEQUENCE [LARGE SCALE GENOMIC DNA]</scope>
    <source>
        <strain evidence="1 2">NBRC 108639</strain>
    </source>
</reference>
<reference evidence="1 2" key="1">
    <citation type="submission" date="2020-03" db="EMBL/GenBank/DDBJ databases">
        <title>Whole genome shotgun sequence of Phytohabitans houttuyneae NBRC 108639.</title>
        <authorList>
            <person name="Komaki H."/>
            <person name="Tamura T."/>
        </authorList>
    </citation>
    <scope>NUCLEOTIDE SEQUENCE [LARGE SCALE GENOMIC DNA]</scope>
    <source>
        <strain evidence="1 2">NBRC 108639</strain>
    </source>
</reference>
<sequence length="86" mass="9428">MSDASLPKLLPPLTLRVSMTWRWIDPAVETEPDPMLPGVFSVRVGESIKARSRRYDMVVAPGAAMETTLKAFTPAAARSARGWRSA</sequence>
<organism evidence="1 2">
    <name type="scientific">Phytohabitans houttuyneae</name>
    <dbReference type="NCBI Taxonomy" id="1076126"/>
    <lineage>
        <taxon>Bacteria</taxon>
        <taxon>Bacillati</taxon>
        <taxon>Actinomycetota</taxon>
        <taxon>Actinomycetes</taxon>
        <taxon>Micromonosporales</taxon>
        <taxon>Micromonosporaceae</taxon>
    </lineage>
</organism>
<evidence type="ECO:0000313" key="2">
    <source>
        <dbReference type="Proteomes" id="UP000482800"/>
    </source>
</evidence>
<protein>
    <submittedName>
        <fullName evidence="1">Uncharacterized protein</fullName>
    </submittedName>
</protein>
<evidence type="ECO:0000313" key="1">
    <source>
        <dbReference type="EMBL" id="GFJ85821.1"/>
    </source>
</evidence>
<dbReference type="Proteomes" id="UP000482800">
    <property type="component" value="Unassembled WGS sequence"/>
</dbReference>
<dbReference type="EMBL" id="BLPF01000004">
    <property type="protein sequence ID" value="GFJ85821.1"/>
    <property type="molecule type" value="Genomic_DNA"/>
</dbReference>
<accession>A0A6V8KU15</accession>
<comment type="caution">
    <text evidence="1">The sequence shown here is derived from an EMBL/GenBank/DDBJ whole genome shotgun (WGS) entry which is preliminary data.</text>
</comment>